<evidence type="ECO:0000313" key="2">
    <source>
        <dbReference type="Proteomes" id="UP001596425"/>
    </source>
</evidence>
<comment type="caution">
    <text evidence="1">The sequence shown here is derived from an EMBL/GenBank/DDBJ whole genome shotgun (WGS) entry which is preliminary data.</text>
</comment>
<evidence type="ECO:0000313" key="1">
    <source>
        <dbReference type="EMBL" id="MFC6634533.1"/>
    </source>
</evidence>
<dbReference type="Proteomes" id="UP001596425">
    <property type="component" value="Unassembled WGS sequence"/>
</dbReference>
<name>A0ABW1YP32_9GAMM</name>
<dbReference type="EMBL" id="JBHSVR010000001">
    <property type="protein sequence ID" value="MFC6634533.1"/>
    <property type="molecule type" value="Genomic_DNA"/>
</dbReference>
<dbReference type="RefSeq" id="WP_193194798.1">
    <property type="nucleotide sequence ID" value="NZ_JACZFR010000067.1"/>
</dbReference>
<organism evidence="1 2">
    <name type="scientific">Microbulbifer taiwanensis</name>
    <dbReference type="NCBI Taxonomy" id="986746"/>
    <lineage>
        <taxon>Bacteria</taxon>
        <taxon>Pseudomonadati</taxon>
        <taxon>Pseudomonadota</taxon>
        <taxon>Gammaproteobacteria</taxon>
        <taxon>Cellvibrionales</taxon>
        <taxon>Microbulbiferaceae</taxon>
        <taxon>Microbulbifer</taxon>
    </lineage>
</organism>
<protein>
    <submittedName>
        <fullName evidence="1">Uncharacterized protein</fullName>
    </submittedName>
</protein>
<sequence length="160" mass="17935">MRAADRGALRAREKISAQDFEQLKYDHHYHPESFQVRALQQWLKAEKPGALSGEDYRGALGSLASWNLSACRDNKVAALAILTMAPIQKANGALADSAEIDRAGWVAGSTQFGSATLGADSPHYADQAALFVREELREVYFDRDRLLENVSRRYRPNRRE</sequence>
<accession>A0ABW1YP32</accession>
<keyword evidence="2" id="KW-1185">Reference proteome</keyword>
<gene>
    <name evidence="1" type="ORF">ACFQBM_14670</name>
</gene>
<dbReference type="InterPro" id="IPR029055">
    <property type="entry name" value="Ntn_hydrolases_N"/>
</dbReference>
<dbReference type="Gene3D" id="1.10.1400.10">
    <property type="match status" value="1"/>
</dbReference>
<proteinExistence type="predicted"/>
<dbReference type="SUPFAM" id="SSF56235">
    <property type="entry name" value="N-terminal nucleophile aminohydrolases (Ntn hydrolases)"/>
    <property type="match status" value="1"/>
</dbReference>
<reference evidence="2" key="1">
    <citation type="journal article" date="2019" name="Int. J. Syst. Evol. Microbiol.">
        <title>The Global Catalogue of Microorganisms (GCM) 10K type strain sequencing project: providing services to taxonomists for standard genome sequencing and annotation.</title>
        <authorList>
            <consortium name="The Broad Institute Genomics Platform"/>
            <consortium name="The Broad Institute Genome Sequencing Center for Infectious Disease"/>
            <person name="Wu L."/>
            <person name="Ma J."/>
        </authorList>
    </citation>
    <scope>NUCLEOTIDE SEQUENCE [LARGE SCALE GENOMIC DNA]</scope>
    <source>
        <strain evidence="2">CGMCC 1.13718</strain>
    </source>
</reference>
<dbReference type="InterPro" id="IPR043147">
    <property type="entry name" value="Penicillin_amidase_A-knob"/>
</dbReference>